<comment type="caution">
    <text evidence="7">The sequence shown here is derived from an EMBL/GenBank/DDBJ whole genome shotgun (WGS) entry which is preliminary data.</text>
</comment>
<keyword evidence="3 6" id="KW-1133">Transmembrane helix</keyword>
<evidence type="ECO:0000313" key="8">
    <source>
        <dbReference type="Proteomes" id="UP000011777"/>
    </source>
</evidence>
<feature type="compositionally biased region" description="Low complexity" evidence="5">
    <location>
        <begin position="368"/>
        <end position="388"/>
    </location>
</feature>
<dbReference type="Proteomes" id="UP000011777">
    <property type="component" value="Unassembled WGS sequence"/>
</dbReference>
<organism evidence="7 8">
    <name type="scientific">Candida maltosa (strain Xu316)</name>
    <name type="common">Yeast</name>
    <dbReference type="NCBI Taxonomy" id="1245528"/>
    <lineage>
        <taxon>Eukaryota</taxon>
        <taxon>Fungi</taxon>
        <taxon>Dikarya</taxon>
        <taxon>Ascomycota</taxon>
        <taxon>Saccharomycotina</taxon>
        <taxon>Pichiomycetes</taxon>
        <taxon>Debaryomycetaceae</taxon>
        <taxon>Candida/Lodderomyces clade</taxon>
        <taxon>Candida</taxon>
    </lineage>
</organism>
<evidence type="ECO:0000313" key="7">
    <source>
        <dbReference type="EMBL" id="EMG51038.1"/>
    </source>
</evidence>
<dbReference type="EMBL" id="AOGT01000028">
    <property type="protein sequence ID" value="EMG51038.1"/>
    <property type="molecule type" value="Genomic_DNA"/>
</dbReference>
<dbReference type="OMA" id="WEWIFNI"/>
<evidence type="ECO:0000256" key="4">
    <source>
        <dbReference type="ARBA" id="ARBA00023136"/>
    </source>
</evidence>
<feature type="transmembrane region" description="Helical" evidence="6">
    <location>
        <begin position="26"/>
        <end position="49"/>
    </location>
</feature>
<name>M3JFL5_CANMX</name>
<feature type="transmembrane region" description="Helical" evidence="6">
    <location>
        <begin position="58"/>
        <end position="76"/>
    </location>
</feature>
<feature type="compositionally biased region" description="Acidic residues" evidence="5">
    <location>
        <begin position="433"/>
        <end position="463"/>
    </location>
</feature>
<feature type="compositionally biased region" description="Polar residues" evidence="5">
    <location>
        <begin position="470"/>
        <end position="479"/>
    </location>
</feature>
<reference evidence="7 8" key="1">
    <citation type="submission" date="2013-02" db="EMBL/GenBank/DDBJ databases">
        <title>Genome sequence of Candida maltosa Xu316, a potential industrial strain for xylitol and ethanol production.</title>
        <authorList>
            <person name="Yu J."/>
            <person name="Wang Q."/>
            <person name="Geng X."/>
            <person name="Bao W."/>
            <person name="He P."/>
            <person name="Cai J."/>
        </authorList>
    </citation>
    <scope>NUCLEOTIDE SEQUENCE [LARGE SCALE GENOMIC DNA]</scope>
    <source>
        <strain evidence="8">Xu316</strain>
    </source>
</reference>
<feature type="compositionally biased region" description="Polar residues" evidence="5">
    <location>
        <begin position="411"/>
        <end position="427"/>
    </location>
</feature>
<keyword evidence="8" id="KW-1185">Reference proteome</keyword>
<dbReference type="GO" id="GO:0071467">
    <property type="term" value="P:cellular response to pH"/>
    <property type="evidence" value="ECO:0007669"/>
    <property type="project" value="TreeGrafter"/>
</dbReference>
<evidence type="ECO:0000256" key="3">
    <source>
        <dbReference type="ARBA" id="ARBA00022989"/>
    </source>
</evidence>
<feature type="region of interest" description="Disordered" evidence="5">
    <location>
        <begin position="366"/>
        <end position="506"/>
    </location>
</feature>
<feature type="compositionally biased region" description="Acidic residues" evidence="5">
    <location>
        <begin position="396"/>
        <end position="405"/>
    </location>
</feature>
<dbReference type="eggNOG" id="ENOG502RPPB">
    <property type="taxonomic scope" value="Eukaryota"/>
</dbReference>
<evidence type="ECO:0000256" key="5">
    <source>
        <dbReference type="SAM" id="MobiDB-lite"/>
    </source>
</evidence>
<gene>
    <name evidence="7" type="ORF">G210_4632</name>
</gene>
<dbReference type="Pfam" id="PF08733">
    <property type="entry name" value="PalH"/>
    <property type="match status" value="1"/>
</dbReference>
<keyword evidence="4 6" id="KW-0472">Membrane</keyword>
<keyword evidence="2 6" id="KW-0812">Transmembrane</keyword>
<evidence type="ECO:0000256" key="1">
    <source>
        <dbReference type="ARBA" id="ARBA00004141"/>
    </source>
</evidence>
<evidence type="ECO:0000256" key="2">
    <source>
        <dbReference type="ARBA" id="ARBA00022692"/>
    </source>
</evidence>
<dbReference type="InterPro" id="IPR014844">
    <property type="entry name" value="PalH"/>
</dbReference>
<dbReference type="GO" id="GO:0005886">
    <property type="term" value="C:plasma membrane"/>
    <property type="evidence" value="ECO:0007669"/>
    <property type="project" value="TreeGrafter"/>
</dbReference>
<feature type="transmembrane region" description="Helical" evidence="6">
    <location>
        <begin position="136"/>
        <end position="157"/>
    </location>
</feature>
<feature type="transmembrane region" description="Helical" evidence="6">
    <location>
        <begin position="215"/>
        <end position="237"/>
    </location>
</feature>
<accession>M3JFL5</accession>
<protein>
    <submittedName>
        <fullName evidence="7">Protein dfg16, putative</fullName>
    </submittedName>
</protein>
<proteinExistence type="predicted"/>
<dbReference type="HOGENOM" id="CLU_029470_0_0_1"/>
<dbReference type="STRING" id="1245528.M3JFL5"/>
<dbReference type="PANTHER" id="PTHR35779:SF2">
    <property type="entry name" value="PROTEIN DFG16"/>
    <property type="match status" value="1"/>
</dbReference>
<dbReference type="PANTHER" id="PTHR35779">
    <property type="entry name" value="PH-RESPONSE REGULATOR PROTEIN PALH/RIM21"/>
    <property type="match status" value="1"/>
</dbReference>
<dbReference type="AlphaFoldDB" id="M3JFL5"/>
<sequence>MNTSINPDYLSFDYSPYNKRDNGDTFVALLFVLCGSCVSMWMLTLLLYVSPKYKRKPILTQLATMFYAIFTTYLLSKATRVSERQYYDDVLDIIELHTTLYNTDVYRVLITIEQVLAMSAWFQIIQKIARQKFKRIIGIFSACLMAAYFGCFIYYQIVHNVEGRLDMESTSPAYTRWKIVRNITKLAVVLWFGGNILYYTTVMKNPRKICYSRRLIPLAFFNWFLIILHIVLDVLYVSLFRDNWLVRTWMLLIPFLIECILATTVWEWIFNIWIIEKRYELMGVLGRRISIDDVLSIQSDTDGNAKSKKVFNRSQLHLDQEDSANKGVPQVFTKTWDWIMNKQKPMEQNIESISITASEDLKQCLTFSNSSSNDNSTSQRQQQQQQPQRPAVLQLFEDEEDEDDGSHDLAQGNSPANSLNGSLGRPQSRSDVSYDDVEYDDEYVNDYEIWDDDDDDDEQEEHDLGEGGSHQVQLGQTTSNHDESPPPFQPHPGFNAGDYWNDRKEG</sequence>
<feature type="transmembrane region" description="Helical" evidence="6">
    <location>
        <begin position="249"/>
        <end position="274"/>
    </location>
</feature>
<feature type="transmembrane region" description="Helical" evidence="6">
    <location>
        <begin position="183"/>
        <end position="203"/>
    </location>
</feature>
<comment type="subcellular location">
    <subcellularLocation>
        <location evidence="1">Membrane</location>
        <topology evidence="1">Multi-pass membrane protein</topology>
    </subcellularLocation>
</comment>
<evidence type="ECO:0000256" key="6">
    <source>
        <dbReference type="SAM" id="Phobius"/>
    </source>
</evidence>
<dbReference type="OrthoDB" id="4079240at2759"/>